<gene>
    <name evidence="1" type="ORF">BS47DRAFT_1349241</name>
</gene>
<sequence length="154" mass="17478">MLSVIPPSPSPVQRPFTFLNTNNEFSTLTDALEPYIDLLMKDLGSFSSIKLYCSLPAWDAWALGTTLDIHDLHDLHIRLIEFLHTVVDRLRAKKIQVSYCLSPCQNDTSFALVRAMPSEYRPLWNSMVTDSLDSLQRFKVFVTTLDSTPTLIVS</sequence>
<dbReference type="Proteomes" id="UP000886523">
    <property type="component" value="Unassembled WGS sequence"/>
</dbReference>
<proteinExistence type="predicted"/>
<dbReference type="AlphaFoldDB" id="A0A9P6AQ41"/>
<dbReference type="OrthoDB" id="3291231at2759"/>
<reference evidence="1" key="1">
    <citation type="journal article" date="2020" name="Nat. Commun.">
        <title>Large-scale genome sequencing of mycorrhizal fungi provides insights into the early evolution of symbiotic traits.</title>
        <authorList>
            <person name="Miyauchi S."/>
            <person name="Kiss E."/>
            <person name="Kuo A."/>
            <person name="Drula E."/>
            <person name="Kohler A."/>
            <person name="Sanchez-Garcia M."/>
            <person name="Morin E."/>
            <person name="Andreopoulos B."/>
            <person name="Barry K.W."/>
            <person name="Bonito G."/>
            <person name="Buee M."/>
            <person name="Carver A."/>
            <person name="Chen C."/>
            <person name="Cichocki N."/>
            <person name="Clum A."/>
            <person name="Culley D."/>
            <person name="Crous P.W."/>
            <person name="Fauchery L."/>
            <person name="Girlanda M."/>
            <person name="Hayes R.D."/>
            <person name="Keri Z."/>
            <person name="LaButti K."/>
            <person name="Lipzen A."/>
            <person name="Lombard V."/>
            <person name="Magnuson J."/>
            <person name="Maillard F."/>
            <person name="Murat C."/>
            <person name="Nolan M."/>
            <person name="Ohm R.A."/>
            <person name="Pangilinan J."/>
            <person name="Pereira M.F."/>
            <person name="Perotto S."/>
            <person name="Peter M."/>
            <person name="Pfister S."/>
            <person name="Riley R."/>
            <person name="Sitrit Y."/>
            <person name="Stielow J.B."/>
            <person name="Szollosi G."/>
            <person name="Zifcakova L."/>
            <person name="Stursova M."/>
            <person name="Spatafora J.W."/>
            <person name="Tedersoo L."/>
            <person name="Vaario L.M."/>
            <person name="Yamada A."/>
            <person name="Yan M."/>
            <person name="Wang P."/>
            <person name="Xu J."/>
            <person name="Bruns T."/>
            <person name="Baldrian P."/>
            <person name="Vilgalys R."/>
            <person name="Dunand C."/>
            <person name="Henrissat B."/>
            <person name="Grigoriev I.V."/>
            <person name="Hibbett D."/>
            <person name="Nagy L.G."/>
            <person name="Martin F.M."/>
        </authorList>
    </citation>
    <scope>NUCLEOTIDE SEQUENCE</scope>
    <source>
        <strain evidence="1">UP504</strain>
    </source>
</reference>
<protein>
    <submittedName>
        <fullName evidence="1">Uncharacterized protein</fullName>
    </submittedName>
</protein>
<keyword evidence="2" id="KW-1185">Reference proteome</keyword>
<evidence type="ECO:0000313" key="2">
    <source>
        <dbReference type="Proteomes" id="UP000886523"/>
    </source>
</evidence>
<dbReference type="EMBL" id="MU129036">
    <property type="protein sequence ID" value="KAF9509385.1"/>
    <property type="molecule type" value="Genomic_DNA"/>
</dbReference>
<accession>A0A9P6AQ41</accession>
<organism evidence="1 2">
    <name type="scientific">Hydnum rufescens UP504</name>
    <dbReference type="NCBI Taxonomy" id="1448309"/>
    <lineage>
        <taxon>Eukaryota</taxon>
        <taxon>Fungi</taxon>
        <taxon>Dikarya</taxon>
        <taxon>Basidiomycota</taxon>
        <taxon>Agaricomycotina</taxon>
        <taxon>Agaricomycetes</taxon>
        <taxon>Cantharellales</taxon>
        <taxon>Hydnaceae</taxon>
        <taxon>Hydnum</taxon>
    </lineage>
</organism>
<comment type="caution">
    <text evidence="1">The sequence shown here is derived from an EMBL/GenBank/DDBJ whole genome shotgun (WGS) entry which is preliminary data.</text>
</comment>
<name>A0A9P6AQ41_9AGAM</name>
<evidence type="ECO:0000313" key="1">
    <source>
        <dbReference type="EMBL" id="KAF9509385.1"/>
    </source>
</evidence>